<accession>A0A016UYN2</accession>
<gene>
    <name evidence="2" type="primary">Acey_s0022.g562</name>
    <name evidence="2" type="ORF">Y032_0022g562</name>
</gene>
<feature type="region of interest" description="Disordered" evidence="1">
    <location>
        <begin position="1"/>
        <end position="25"/>
    </location>
</feature>
<reference evidence="3" key="1">
    <citation type="journal article" date="2015" name="Nat. Genet.">
        <title>The genome and transcriptome of the zoonotic hookworm Ancylostoma ceylanicum identify infection-specific gene families.</title>
        <authorList>
            <person name="Schwarz E.M."/>
            <person name="Hu Y."/>
            <person name="Antoshechkin I."/>
            <person name="Miller M.M."/>
            <person name="Sternberg P.W."/>
            <person name="Aroian R.V."/>
        </authorList>
    </citation>
    <scope>NUCLEOTIDE SEQUENCE</scope>
    <source>
        <strain evidence="3">HY135</strain>
    </source>
</reference>
<comment type="caution">
    <text evidence="2">The sequence shown here is derived from an EMBL/GenBank/DDBJ whole genome shotgun (WGS) entry which is preliminary data.</text>
</comment>
<sequence length="72" mass="7858">MILSHISPRGREELTQTPADPAPAQSAKCLYEATSLSRFPDGPGYLGLLLKPTPVVGYVPVTGCWQFRRFAP</sequence>
<organism evidence="2 3">
    <name type="scientific">Ancylostoma ceylanicum</name>
    <dbReference type="NCBI Taxonomy" id="53326"/>
    <lineage>
        <taxon>Eukaryota</taxon>
        <taxon>Metazoa</taxon>
        <taxon>Ecdysozoa</taxon>
        <taxon>Nematoda</taxon>
        <taxon>Chromadorea</taxon>
        <taxon>Rhabditida</taxon>
        <taxon>Rhabditina</taxon>
        <taxon>Rhabditomorpha</taxon>
        <taxon>Strongyloidea</taxon>
        <taxon>Ancylostomatidae</taxon>
        <taxon>Ancylostomatinae</taxon>
        <taxon>Ancylostoma</taxon>
    </lineage>
</organism>
<proteinExistence type="predicted"/>
<dbReference type="Proteomes" id="UP000024635">
    <property type="component" value="Unassembled WGS sequence"/>
</dbReference>
<dbReference type="AlphaFoldDB" id="A0A016UYN2"/>
<evidence type="ECO:0000313" key="3">
    <source>
        <dbReference type="Proteomes" id="UP000024635"/>
    </source>
</evidence>
<keyword evidence="3" id="KW-1185">Reference proteome</keyword>
<evidence type="ECO:0000256" key="1">
    <source>
        <dbReference type="SAM" id="MobiDB-lite"/>
    </source>
</evidence>
<dbReference type="EMBL" id="JARK01001358">
    <property type="protein sequence ID" value="EYC20305.1"/>
    <property type="molecule type" value="Genomic_DNA"/>
</dbReference>
<evidence type="ECO:0000313" key="2">
    <source>
        <dbReference type="EMBL" id="EYC20305.1"/>
    </source>
</evidence>
<name>A0A016UYN2_9BILA</name>
<protein>
    <submittedName>
        <fullName evidence="2">Uncharacterized protein</fullName>
    </submittedName>
</protein>